<dbReference type="InterPro" id="IPR029479">
    <property type="entry name" value="Nitroreductase"/>
</dbReference>
<comment type="similarity">
    <text evidence="1">Belongs to the nitroreductase family.</text>
</comment>
<dbReference type="Gene3D" id="3.40.109.10">
    <property type="entry name" value="NADH Oxidase"/>
    <property type="match status" value="1"/>
</dbReference>
<evidence type="ECO:0000256" key="1">
    <source>
        <dbReference type="ARBA" id="ARBA00007118"/>
    </source>
</evidence>
<protein>
    <submittedName>
        <fullName evidence="4">FIG002003: Protein YdjA</fullName>
    </submittedName>
</protein>
<evidence type="ECO:0000313" key="4">
    <source>
        <dbReference type="EMBL" id="CAA6808051.1"/>
    </source>
</evidence>
<gene>
    <name evidence="4" type="ORF">HELGO_WM13378</name>
</gene>
<keyword evidence="2" id="KW-0560">Oxidoreductase</keyword>
<sequence length="245" mass="27355">MKNSAIVFDELVQDRRAVRVFETLGSFDKDVVKRSLERAVLSPNSSNMQLWEFVQVTSPSLKEKMAAACLGQNAAKTASELVVVLVRRDLWKKRCEQVVAQQVAAFKAETDGVLTDKHKRLLKYWEVGIPILHKSGFGCLNILKRITAFFQGFKKATPRQVTSQDMRLSAHRSAAIAAQTFMMSITAEGYDSCPMEGFDSQRVSQILNLPSKAEIAMIIAVGKGSPKGVYGPRLRLPFEEVYRVV</sequence>
<dbReference type="AlphaFoldDB" id="A0A6S6SYI1"/>
<evidence type="ECO:0000259" key="3">
    <source>
        <dbReference type="Pfam" id="PF00881"/>
    </source>
</evidence>
<proteinExistence type="inferred from homology"/>
<dbReference type="Pfam" id="PF00881">
    <property type="entry name" value="Nitroreductase"/>
    <property type="match status" value="1"/>
</dbReference>
<accession>A0A6S6SYI1</accession>
<organism evidence="4">
    <name type="scientific">uncultured Aureispira sp</name>
    <dbReference type="NCBI Taxonomy" id="1331704"/>
    <lineage>
        <taxon>Bacteria</taxon>
        <taxon>Pseudomonadati</taxon>
        <taxon>Bacteroidota</taxon>
        <taxon>Saprospiria</taxon>
        <taxon>Saprospirales</taxon>
        <taxon>Saprospiraceae</taxon>
        <taxon>Aureispira</taxon>
        <taxon>environmental samples</taxon>
    </lineage>
</organism>
<dbReference type="PANTHER" id="PTHR43673:SF10">
    <property type="entry name" value="NADH DEHYDROGENASE_NAD(P)H NITROREDUCTASE XCC3605-RELATED"/>
    <property type="match status" value="1"/>
</dbReference>
<dbReference type="EMBL" id="CACVAQ010000139">
    <property type="protein sequence ID" value="CAA6808051.1"/>
    <property type="molecule type" value="Genomic_DNA"/>
</dbReference>
<reference evidence="4" key="1">
    <citation type="submission" date="2020-01" db="EMBL/GenBank/DDBJ databases">
        <authorList>
            <person name="Meier V. D."/>
            <person name="Meier V D."/>
        </authorList>
    </citation>
    <scope>NUCLEOTIDE SEQUENCE</scope>
    <source>
        <strain evidence="4">HLG_WM_MAG_10</strain>
    </source>
</reference>
<dbReference type="InterPro" id="IPR000415">
    <property type="entry name" value="Nitroreductase-like"/>
</dbReference>
<dbReference type="SUPFAM" id="SSF55469">
    <property type="entry name" value="FMN-dependent nitroreductase-like"/>
    <property type="match status" value="1"/>
</dbReference>
<name>A0A6S6SYI1_9BACT</name>
<feature type="domain" description="Nitroreductase" evidence="3">
    <location>
        <begin position="13"/>
        <end position="223"/>
    </location>
</feature>
<evidence type="ECO:0000256" key="2">
    <source>
        <dbReference type="ARBA" id="ARBA00023002"/>
    </source>
</evidence>
<dbReference type="GO" id="GO:0016491">
    <property type="term" value="F:oxidoreductase activity"/>
    <property type="evidence" value="ECO:0007669"/>
    <property type="project" value="UniProtKB-KW"/>
</dbReference>
<dbReference type="PANTHER" id="PTHR43673">
    <property type="entry name" value="NAD(P)H NITROREDUCTASE YDGI-RELATED"/>
    <property type="match status" value="1"/>
</dbReference>